<dbReference type="GO" id="GO:0003700">
    <property type="term" value="F:DNA-binding transcription factor activity"/>
    <property type="evidence" value="ECO:0007669"/>
    <property type="project" value="InterPro"/>
</dbReference>
<dbReference type="InterPro" id="IPR039422">
    <property type="entry name" value="MarR/SlyA-like"/>
</dbReference>
<reference evidence="2 3" key="1">
    <citation type="submission" date="2018-06" db="EMBL/GenBank/DDBJ databases">
        <title>Genomic Encyclopedia of Type Strains, Phase IV (KMG-IV): sequencing the most valuable type-strain genomes for metagenomic binning, comparative biology and taxonomic classification.</title>
        <authorList>
            <person name="Goeker M."/>
        </authorList>
    </citation>
    <scope>NUCLEOTIDE SEQUENCE [LARGE SCALE GENOMIC DNA]</scope>
    <source>
        <strain evidence="2 3">DSM 25520</strain>
    </source>
</reference>
<keyword evidence="3" id="KW-1185">Reference proteome</keyword>
<evidence type="ECO:0000259" key="1">
    <source>
        <dbReference type="PROSITE" id="PS50995"/>
    </source>
</evidence>
<dbReference type="PROSITE" id="PS50995">
    <property type="entry name" value="HTH_MARR_2"/>
    <property type="match status" value="1"/>
</dbReference>
<dbReference type="GO" id="GO:0006950">
    <property type="term" value="P:response to stress"/>
    <property type="evidence" value="ECO:0007669"/>
    <property type="project" value="TreeGrafter"/>
</dbReference>
<dbReference type="Proteomes" id="UP000253628">
    <property type="component" value="Unassembled WGS sequence"/>
</dbReference>
<evidence type="ECO:0000313" key="2">
    <source>
        <dbReference type="EMBL" id="RBP36454.1"/>
    </source>
</evidence>
<dbReference type="EMBL" id="QNRQ01000012">
    <property type="protein sequence ID" value="RBP36454.1"/>
    <property type="molecule type" value="Genomic_DNA"/>
</dbReference>
<name>A0A366H3B3_9BURK</name>
<dbReference type="RefSeq" id="WP_113934529.1">
    <property type="nucleotide sequence ID" value="NZ_JACCEU010000006.1"/>
</dbReference>
<organism evidence="2 3">
    <name type="scientific">Eoetvoesiella caeni</name>
    <dbReference type="NCBI Taxonomy" id="645616"/>
    <lineage>
        <taxon>Bacteria</taxon>
        <taxon>Pseudomonadati</taxon>
        <taxon>Pseudomonadota</taxon>
        <taxon>Betaproteobacteria</taxon>
        <taxon>Burkholderiales</taxon>
        <taxon>Alcaligenaceae</taxon>
        <taxon>Eoetvoesiella</taxon>
    </lineage>
</organism>
<feature type="domain" description="HTH marR-type" evidence="1">
    <location>
        <begin position="14"/>
        <end position="145"/>
    </location>
</feature>
<dbReference type="Pfam" id="PF01047">
    <property type="entry name" value="MarR"/>
    <property type="match status" value="1"/>
</dbReference>
<proteinExistence type="predicted"/>
<sequence length="169" mass="18641">MTNEASDKVLADLYTQPGHLLRRAQQISASIFHDELGQFVTPIQYAILRILVEHPGIDQVSLAGLVAMDTSTAASVAIRLEEKKLLVRHTDPANRRQRELYLTDAGRALLAHASDGIARLHDRLFEGFSAEEEETFMVLLQKLVHINNFQSRAPLAGKKSSTGVDSVLG</sequence>
<dbReference type="InterPro" id="IPR036390">
    <property type="entry name" value="WH_DNA-bd_sf"/>
</dbReference>
<dbReference type="AlphaFoldDB" id="A0A366H3B3"/>
<dbReference type="Gene3D" id="1.10.10.10">
    <property type="entry name" value="Winged helix-like DNA-binding domain superfamily/Winged helix DNA-binding domain"/>
    <property type="match status" value="1"/>
</dbReference>
<comment type="caution">
    <text evidence="2">The sequence shown here is derived from an EMBL/GenBank/DDBJ whole genome shotgun (WGS) entry which is preliminary data.</text>
</comment>
<dbReference type="OrthoDB" id="4549026at2"/>
<dbReference type="PANTHER" id="PTHR33164:SF95">
    <property type="entry name" value="TRANSCRIPTIONAL REGULATOR"/>
    <property type="match status" value="1"/>
</dbReference>
<dbReference type="SUPFAM" id="SSF46785">
    <property type="entry name" value="Winged helix' DNA-binding domain"/>
    <property type="match status" value="1"/>
</dbReference>
<accession>A0A366H3B3</accession>
<protein>
    <submittedName>
        <fullName evidence="2">MarR family transcriptional regulator</fullName>
    </submittedName>
</protein>
<dbReference type="InterPro" id="IPR036388">
    <property type="entry name" value="WH-like_DNA-bd_sf"/>
</dbReference>
<gene>
    <name evidence="2" type="ORF">DFR37_11233</name>
</gene>
<dbReference type="InterPro" id="IPR000835">
    <property type="entry name" value="HTH_MarR-typ"/>
</dbReference>
<dbReference type="PRINTS" id="PR00598">
    <property type="entry name" value="HTHMARR"/>
</dbReference>
<dbReference type="SMART" id="SM00347">
    <property type="entry name" value="HTH_MARR"/>
    <property type="match status" value="1"/>
</dbReference>
<dbReference type="PANTHER" id="PTHR33164">
    <property type="entry name" value="TRANSCRIPTIONAL REGULATOR, MARR FAMILY"/>
    <property type="match status" value="1"/>
</dbReference>
<evidence type="ECO:0000313" key="3">
    <source>
        <dbReference type="Proteomes" id="UP000253628"/>
    </source>
</evidence>